<name>A0AA46TPQ8_9GAMM</name>
<evidence type="ECO:0000259" key="3">
    <source>
        <dbReference type="Pfam" id="PF00582"/>
    </source>
</evidence>
<dbReference type="SUPFAM" id="SSF52402">
    <property type="entry name" value="Adenine nucleotide alpha hydrolases-like"/>
    <property type="match status" value="1"/>
</dbReference>
<gene>
    <name evidence="4" type="ORF">M0220_10720</name>
</gene>
<feature type="transmembrane region" description="Helical" evidence="2">
    <location>
        <begin position="24"/>
        <end position="46"/>
    </location>
</feature>
<dbReference type="KEGG" id="hqn:M0220_10720"/>
<keyword evidence="2" id="KW-0472">Membrane</keyword>
<dbReference type="InterPro" id="IPR014729">
    <property type="entry name" value="Rossmann-like_a/b/a_fold"/>
</dbReference>
<keyword evidence="2" id="KW-0812">Transmembrane</keyword>
<evidence type="ECO:0000256" key="1">
    <source>
        <dbReference type="ARBA" id="ARBA00008791"/>
    </source>
</evidence>
<dbReference type="EMBL" id="CP096973">
    <property type="protein sequence ID" value="UYO73367.1"/>
    <property type="molecule type" value="Genomic_DNA"/>
</dbReference>
<keyword evidence="5" id="KW-1185">Reference proteome</keyword>
<dbReference type="Pfam" id="PF00582">
    <property type="entry name" value="Usp"/>
    <property type="match status" value="1"/>
</dbReference>
<dbReference type="PRINTS" id="PR01438">
    <property type="entry name" value="UNVRSLSTRESS"/>
</dbReference>
<reference evidence="4" key="1">
    <citation type="submission" date="2022-05" db="EMBL/GenBank/DDBJ databases">
        <title>Complete sequence of a novel PHA-producing Halomonas strain.</title>
        <authorList>
            <person name="Zheng Z."/>
        </authorList>
    </citation>
    <scope>NUCLEOTIDE SEQUENCE</scope>
    <source>
        <strain evidence="4">ZZQ-149</strain>
    </source>
</reference>
<accession>A0AA46TPQ8</accession>
<evidence type="ECO:0000256" key="2">
    <source>
        <dbReference type="SAM" id="Phobius"/>
    </source>
</evidence>
<dbReference type="InterPro" id="IPR006015">
    <property type="entry name" value="Universal_stress_UspA"/>
</dbReference>
<dbReference type="InterPro" id="IPR006016">
    <property type="entry name" value="UspA"/>
</dbReference>
<organism evidence="4 5">
    <name type="scientific">Halomonas qinghailakensis</name>
    <dbReference type="NCBI Taxonomy" id="2937790"/>
    <lineage>
        <taxon>Bacteria</taxon>
        <taxon>Pseudomonadati</taxon>
        <taxon>Pseudomonadota</taxon>
        <taxon>Gammaproteobacteria</taxon>
        <taxon>Oceanospirillales</taxon>
        <taxon>Halomonadaceae</taxon>
        <taxon>Halomonas</taxon>
    </lineage>
</organism>
<evidence type="ECO:0000313" key="5">
    <source>
        <dbReference type="Proteomes" id="UP001164935"/>
    </source>
</evidence>
<dbReference type="Gene3D" id="3.40.50.620">
    <property type="entry name" value="HUPs"/>
    <property type="match status" value="1"/>
</dbReference>
<dbReference type="AlphaFoldDB" id="A0AA46TPQ8"/>
<evidence type="ECO:0000313" key="4">
    <source>
        <dbReference type="EMBL" id="UYO73367.1"/>
    </source>
</evidence>
<dbReference type="CDD" id="cd00293">
    <property type="entry name" value="USP-like"/>
    <property type="match status" value="1"/>
</dbReference>
<proteinExistence type="inferred from homology"/>
<dbReference type="Proteomes" id="UP001164935">
    <property type="component" value="Chromosome"/>
</dbReference>
<protein>
    <submittedName>
        <fullName evidence="4">Universal stress protein</fullName>
    </submittedName>
</protein>
<dbReference type="RefSeq" id="WP_198023694.1">
    <property type="nucleotide sequence ID" value="NZ_CP096973.1"/>
</dbReference>
<sequence length="198" mass="22408">MKKLLYSNSRQNYCGLKASDKNQLWSFTGGCQTVFIGCWFYVRYSFIKKRILGKKMVKTFIVGFDGTDACQRAVDFAVACAKHQSAEVHLVHVLEWSPYKFMSSEEMRERHERKQQEVASAEKFIKPIVEKMRKDGVKITSEVQHGNPTEIICRISKNKPDSQIFVGRKGASKLTKLLVGSVGMSLIQSSPVPVTIVP</sequence>
<dbReference type="PANTHER" id="PTHR46268:SF6">
    <property type="entry name" value="UNIVERSAL STRESS PROTEIN UP12"/>
    <property type="match status" value="1"/>
</dbReference>
<dbReference type="PANTHER" id="PTHR46268">
    <property type="entry name" value="STRESS RESPONSE PROTEIN NHAX"/>
    <property type="match status" value="1"/>
</dbReference>
<feature type="domain" description="UspA" evidence="3">
    <location>
        <begin position="56"/>
        <end position="198"/>
    </location>
</feature>
<keyword evidence="2" id="KW-1133">Transmembrane helix</keyword>
<comment type="similarity">
    <text evidence="1">Belongs to the universal stress protein A family.</text>
</comment>